<dbReference type="EMBL" id="CP021112">
    <property type="protein sequence ID" value="ARQ02915.1"/>
    <property type="molecule type" value="Genomic_DNA"/>
</dbReference>
<dbReference type="SUPFAM" id="SSF55298">
    <property type="entry name" value="YjgF-like"/>
    <property type="match status" value="1"/>
</dbReference>
<dbReference type="OrthoDB" id="9803101at2"/>
<organism evidence="2 3">
    <name type="scientific">Pseudorhodoplanes sinuspersici</name>
    <dbReference type="NCBI Taxonomy" id="1235591"/>
    <lineage>
        <taxon>Bacteria</taxon>
        <taxon>Pseudomonadati</taxon>
        <taxon>Pseudomonadota</taxon>
        <taxon>Alphaproteobacteria</taxon>
        <taxon>Hyphomicrobiales</taxon>
        <taxon>Pseudorhodoplanes</taxon>
    </lineage>
</organism>
<evidence type="ECO:0000313" key="3">
    <source>
        <dbReference type="Proteomes" id="UP000194137"/>
    </source>
</evidence>
<dbReference type="InterPro" id="IPR006175">
    <property type="entry name" value="YjgF/YER057c/UK114"/>
</dbReference>
<dbReference type="PANTHER" id="PTHR11803">
    <property type="entry name" value="2-IMINOBUTANOATE/2-IMINOPROPANOATE DEAMINASE RIDA"/>
    <property type="match status" value="1"/>
</dbReference>
<protein>
    <submittedName>
        <fullName evidence="2">Uncharacterized protein</fullName>
    </submittedName>
</protein>
<gene>
    <name evidence="2" type="ORF">CAK95_12075</name>
</gene>
<sequence>MSVQKTILEPSWEAKYAYSPAVITQGGKTVWLAGHVGFVDDNGAPLEGNFDAQARQAFKNLEKTLQRAGGSLTDIVWMTVAISDGRYSQRFSDIRKEIYGKDFPASTLLTAAAFAAAEIMVEITAIAVVAE</sequence>
<proteinExistence type="inferred from homology"/>
<dbReference type="STRING" id="1235591.CAK95_12075"/>
<evidence type="ECO:0000313" key="2">
    <source>
        <dbReference type="EMBL" id="ARQ02915.1"/>
    </source>
</evidence>
<evidence type="ECO:0000256" key="1">
    <source>
        <dbReference type="ARBA" id="ARBA00010552"/>
    </source>
</evidence>
<dbReference type="Proteomes" id="UP000194137">
    <property type="component" value="Chromosome"/>
</dbReference>
<dbReference type="GO" id="GO:0019239">
    <property type="term" value="F:deaminase activity"/>
    <property type="evidence" value="ECO:0007669"/>
    <property type="project" value="TreeGrafter"/>
</dbReference>
<dbReference type="PANTHER" id="PTHR11803:SF58">
    <property type="entry name" value="PROTEIN HMF1-RELATED"/>
    <property type="match status" value="1"/>
</dbReference>
<dbReference type="KEGG" id="psin:CAK95_12075"/>
<comment type="similarity">
    <text evidence="1">Belongs to the RutC family.</text>
</comment>
<name>A0A1W7A1M9_9HYPH</name>
<dbReference type="InterPro" id="IPR035959">
    <property type="entry name" value="RutC-like_sf"/>
</dbReference>
<dbReference type="Pfam" id="PF01042">
    <property type="entry name" value="Ribonuc_L-PSP"/>
    <property type="match status" value="1"/>
</dbReference>
<dbReference type="Gene3D" id="3.30.1330.40">
    <property type="entry name" value="RutC-like"/>
    <property type="match status" value="1"/>
</dbReference>
<dbReference type="AlphaFoldDB" id="A0A1W7A1M9"/>
<accession>A0A1W7A1M9</accession>
<dbReference type="CDD" id="cd00448">
    <property type="entry name" value="YjgF_YER057c_UK114_family"/>
    <property type="match status" value="1"/>
</dbReference>
<reference evidence="2 3" key="1">
    <citation type="submission" date="2017-05" db="EMBL/GenBank/DDBJ databases">
        <title>Full genome sequence of Pseudorhodoplanes sinuspersici.</title>
        <authorList>
            <person name="Dastgheib S.M.M."/>
            <person name="Shavandi M."/>
            <person name="Tirandaz H."/>
        </authorList>
    </citation>
    <scope>NUCLEOTIDE SEQUENCE [LARGE SCALE GENOMIC DNA]</scope>
    <source>
        <strain evidence="2 3">RIPI110</strain>
    </source>
</reference>
<dbReference type="RefSeq" id="WP_086091365.1">
    <property type="nucleotide sequence ID" value="NZ_CP021112.1"/>
</dbReference>
<dbReference type="GO" id="GO:0005829">
    <property type="term" value="C:cytosol"/>
    <property type="evidence" value="ECO:0007669"/>
    <property type="project" value="TreeGrafter"/>
</dbReference>
<keyword evidence="3" id="KW-1185">Reference proteome</keyword>